<protein>
    <submittedName>
        <fullName evidence="2">Uncharacterized protein</fullName>
    </submittedName>
</protein>
<organism evidence="2 3">
    <name type="scientific">Mucor flavus</name>
    <dbReference type="NCBI Taxonomy" id="439312"/>
    <lineage>
        <taxon>Eukaryota</taxon>
        <taxon>Fungi</taxon>
        <taxon>Fungi incertae sedis</taxon>
        <taxon>Mucoromycota</taxon>
        <taxon>Mucoromycotina</taxon>
        <taxon>Mucoromycetes</taxon>
        <taxon>Mucorales</taxon>
        <taxon>Mucorineae</taxon>
        <taxon>Mucoraceae</taxon>
        <taxon>Mucor</taxon>
    </lineage>
</organism>
<accession>A0ABP9YNB0</accession>
<feature type="chain" id="PRO_5047050309" evidence="1">
    <location>
        <begin position="20"/>
        <end position="192"/>
    </location>
</feature>
<evidence type="ECO:0000313" key="3">
    <source>
        <dbReference type="Proteomes" id="UP001473302"/>
    </source>
</evidence>
<name>A0ABP9YNB0_9FUNG</name>
<reference evidence="2 3" key="1">
    <citation type="submission" date="2024-04" db="EMBL/GenBank/DDBJ databases">
        <title>genome sequences of Mucor flavus KT1a and Helicostylum pulchrum KT1b strains isolated from the surface of a dry-aged beef.</title>
        <authorList>
            <person name="Toyotome T."/>
            <person name="Hosono M."/>
            <person name="Torimaru M."/>
            <person name="Fukuda K."/>
            <person name="Mikami N."/>
        </authorList>
    </citation>
    <scope>NUCLEOTIDE SEQUENCE [LARGE SCALE GENOMIC DNA]</scope>
    <source>
        <strain evidence="2 3">KT1a</strain>
    </source>
</reference>
<gene>
    <name evidence="2" type="ORF">MFLAVUS_001735</name>
</gene>
<feature type="signal peptide" evidence="1">
    <location>
        <begin position="1"/>
        <end position="19"/>
    </location>
</feature>
<evidence type="ECO:0000313" key="2">
    <source>
        <dbReference type="EMBL" id="GAA5808345.1"/>
    </source>
</evidence>
<keyword evidence="3" id="KW-1185">Reference proteome</keyword>
<comment type="caution">
    <text evidence="2">The sequence shown here is derived from an EMBL/GenBank/DDBJ whole genome shotgun (WGS) entry which is preliminary data.</text>
</comment>
<dbReference type="Proteomes" id="UP001473302">
    <property type="component" value="Unassembled WGS sequence"/>
</dbReference>
<dbReference type="EMBL" id="BAABUK010000003">
    <property type="protein sequence ID" value="GAA5808345.1"/>
    <property type="molecule type" value="Genomic_DNA"/>
</dbReference>
<keyword evidence="1" id="KW-0732">Signal</keyword>
<proteinExistence type="predicted"/>
<sequence>MRTFSFIFATIAFATVAFGHSDNDTIVFDRPVLADNVYNCLRDINAAANQYAILGEYISTFKAEKGQKGLSLFHDKEQVLEHFIKEGISDCCPSSRPELNEFEISASADSIKTYVSNAISALHNIKEVRPEILGIQDAEMHARIHIRGMNDLTESLFKCLIPITPKEYVSDFVKMNQTLSNSFVDTKTTYGI</sequence>
<evidence type="ECO:0000256" key="1">
    <source>
        <dbReference type="SAM" id="SignalP"/>
    </source>
</evidence>